<dbReference type="EMBL" id="KV878213">
    <property type="protein sequence ID" value="OJJ34520.1"/>
    <property type="molecule type" value="Genomic_DNA"/>
</dbReference>
<dbReference type="AlphaFoldDB" id="A0A1L9RHV0"/>
<dbReference type="OrthoDB" id="276388at2759"/>
<keyword evidence="2" id="KW-1185">Reference proteome</keyword>
<dbReference type="RefSeq" id="XP_040688196.1">
    <property type="nucleotide sequence ID" value="XM_040837782.1"/>
</dbReference>
<name>A0A1L9RHV0_ASPWE</name>
<sequence length="545" mass="60620">MTVFVRPRDLFFCLHHRGRVWYSTSLLDLRRKKWQSGVTSQSLQVPQSPSPSTPSPSGIQKAYGEVTHFLGGLINHPTSSTKHYTILRHSHGVVFYRGSTTSVAISIFSSSPLPPDRTLWLQSKGWTGKTGMKAKALFRLHDDWLNVTPSLPVKSDQVDPADERAWQRDIAKFPTRVPAKVRDGHALRETAVVRIPVEAGDGYFQLVLCTGKKKVLCMSPVFRVLSTSFSPHSLRGASLSTLPLEVGAMVASLYAQATVQRFVGPVAASVQAKMDHYTPSGVKKVAGEKAWNLSGMKDRLGVPAGYQNRHSLSPMGEPDAGYLEQGPTSPFPMNIKARGDIIPDYPSDEPPRLNIKVSDLTLDTLHGYFFAWTRIDNPKQQSPWHQSILSITTLNPLLASNINITQTTKRLSVLRFLDTLPLPANPKLEIRIMGFIRADLPPPSLAMTQDQLQYAREAAAEAAMLADTCDASLAQSILDHPAWAPDMHDRSQGWMERTRDGVNNVRMRGQKFIEEAPLHWIGVRSATAEMKDREVLVNGFYIIRF</sequence>
<dbReference type="STRING" id="1073089.A0A1L9RHV0"/>
<proteinExistence type="predicted"/>
<dbReference type="Proteomes" id="UP000184383">
    <property type="component" value="Unassembled WGS sequence"/>
</dbReference>
<evidence type="ECO:0008006" key="3">
    <source>
        <dbReference type="Google" id="ProtNLM"/>
    </source>
</evidence>
<dbReference type="GeneID" id="63753630"/>
<evidence type="ECO:0000313" key="2">
    <source>
        <dbReference type="Proteomes" id="UP000184383"/>
    </source>
</evidence>
<evidence type="ECO:0000313" key="1">
    <source>
        <dbReference type="EMBL" id="OJJ34520.1"/>
    </source>
</evidence>
<accession>A0A1L9RHV0</accession>
<protein>
    <recommendedName>
        <fullName evidence="3">LipA and NB-ARC domain protein</fullName>
    </recommendedName>
</protein>
<reference evidence="2" key="1">
    <citation type="journal article" date="2017" name="Genome Biol.">
        <title>Comparative genomics reveals high biological diversity and specific adaptations in the industrially and medically important fungal genus Aspergillus.</title>
        <authorList>
            <person name="de Vries R.P."/>
            <person name="Riley R."/>
            <person name="Wiebenga A."/>
            <person name="Aguilar-Osorio G."/>
            <person name="Amillis S."/>
            <person name="Uchima C.A."/>
            <person name="Anderluh G."/>
            <person name="Asadollahi M."/>
            <person name="Askin M."/>
            <person name="Barry K."/>
            <person name="Battaglia E."/>
            <person name="Bayram O."/>
            <person name="Benocci T."/>
            <person name="Braus-Stromeyer S.A."/>
            <person name="Caldana C."/>
            <person name="Canovas D."/>
            <person name="Cerqueira G.C."/>
            <person name="Chen F."/>
            <person name="Chen W."/>
            <person name="Choi C."/>
            <person name="Clum A."/>
            <person name="Dos Santos R.A."/>
            <person name="Damasio A.R."/>
            <person name="Diallinas G."/>
            <person name="Emri T."/>
            <person name="Fekete E."/>
            <person name="Flipphi M."/>
            <person name="Freyberg S."/>
            <person name="Gallo A."/>
            <person name="Gournas C."/>
            <person name="Habgood R."/>
            <person name="Hainaut M."/>
            <person name="Harispe M.L."/>
            <person name="Henrissat B."/>
            <person name="Hilden K.S."/>
            <person name="Hope R."/>
            <person name="Hossain A."/>
            <person name="Karabika E."/>
            <person name="Karaffa L."/>
            <person name="Karanyi Z."/>
            <person name="Krasevec N."/>
            <person name="Kuo A."/>
            <person name="Kusch H."/>
            <person name="LaButti K."/>
            <person name="Lagendijk E.L."/>
            <person name="Lapidus A."/>
            <person name="Levasseur A."/>
            <person name="Lindquist E."/>
            <person name="Lipzen A."/>
            <person name="Logrieco A.F."/>
            <person name="MacCabe A."/>
            <person name="Maekelae M.R."/>
            <person name="Malavazi I."/>
            <person name="Melin P."/>
            <person name="Meyer V."/>
            <person name="Mielnichuk N."/>
            <person name="Miskei M."/>
            <person name="Molnar A.P."/>
            <person name="Mule G."/>
            <person name="Ngan C.Y."/>
            <person name="Orejas M."/>
            <person name="Orosz E."/>
            <person name="Ouedraogo J.P."/>
            <person name="Overkamp K.M."/>
            <person name="Park H.-S."/>
            <person name="Perrone G."/>
            <person name="Piumi F."/>
            <person name="Punt P.J."/>
            <person name="Ram A.F."/>
            <person name="Ramon A."/>
            <person name="Rauscher S."/>
            <person name="Record E."/>
            <person name="Riano-Pachon D.M."/>
            <person name="Robert V."/>
            <person name="Roehrig J."/>
            <person name="Ruller R."/>
            <person name="Salamov A."/>
            <person name="Salih N.S."/>
            <person name="Samson R.A."/>
            <person name="Sandor E."/>
            <person name="Sanguinetti M."/>
            <person name="Schuetze T."/>
            <person name="Sepcic K."/>
            <person name="Shelest E."/>
            <person name="Sherlock G."/>
            <person name="Sophianopoulou V."/>
            <person name="Squina F.M."/>
            <person name="Sun H."/>
            <person name="Susca A."/>
            <person name="Todd R.B."/>
            <person name="Tsang A."/>
            <person name="Unkles S.E."/>
            <person name="van de Wiele N."/>
            <person name="van Rossen-Uffink D."/>
            <person name="Oliveira J.V."/>
            <person name="Vesth T.C."/>
            <person name="Visser J."/>
            <person name="Yu J.-H."/>
            <person name="Zhou M."/>
            <person name="Andersen M.R."/>
            <person name="Archer D.B."/>
            <person name="Baker S.E."/>
            <person name="Benoit I."/>
            <person name="Brakhage A.A."/>
            <person name="Braus G.H."/>
            <person name="Fischer R."/>
            <person name="Frisvad J.C."/>
            <person name="Goldman G.H."/>
            <person name="Houbraken J."/>
            <person name="Oakley B."/>
            <person name="Pocsi I."/>
            <person name="Scazzocchio C."/>
            <person name="Seiboth B."/>
            <person name="vanKuyk P.A."/>
            <person name="Wortman J."/>
            <person name="Dyer P.S."/>
            <person name="Grigoriev I.V."/>
        </authorList>
    </citation>
    <scope>NUCLEOTIDE SEQUENCE [LARGE SCALE GENOMIC DNA]</scope>
    <source>
        <strain evidence="2">DTO 134E9</strain>
    </source>
</reference>
<organism evidence="1 2">
    <name type="scientific">Aspergillus wentii DTO 134E9</name>
    <dbReference type="NCBI Taxonomy" id="1073089"/>
    <lineage>
        <taxon>Eukaryota</taxon>
        <taxon>Fungi</taxon>
        <taxon>Dikarya</taxon>
        <taxon>Ascomycota</taxon>
        <taxon>Pezizomycotina</taxon>
        <taxon>Eurotiomycetes</taxon>
        <taxon>Eurotiomycetidae</taxon>
        <taxon>Eurotiales</taxon>
        <taxon>Aspergillaceae</taxon>
        <taxon>Aspergillus</taxon>
        <taxon>Aspergillus subgen. Cremei</taxon>
    </lineage>
</organism>
<gene>
    <name evidence="1" type="ORF">ASPWEDRAFT_52728</name>
</gene>
<dbReference type="VEuPathDB" id="FungiDB:ASPWEDRAFT_52728"/>